<proteinExistence type="predicted"/>
<feature type="transmembrane region" description="Helical" evidence="1">
    <location>
        <begin position="66"/>
        <end position="89"/>
    </location>
</feature>
<protein>
    <submittedName>
        <fullName evidence="5">Solute carrier family 3 member 2 N-terminal domain-containing protein</fullName>
    </submittedName>
</protein>
<keyword evidence="1" id="KW-1133">Transmembrane helix</keyword>
<dbReference type="AlphaFoldDB" id="A0A915E6L6"/>
<sequence length="206" mass="23405">MSAEDSLMPMSEAGKTPQNYNIESGQAKFNKDSENVDVQATTKLIGLTKEQLEQYRNDPFWKPVRYALFVLFWLVWLAMFIGAILIVVLSPKCAAKVEPKYYENLISYQVYTPTFYDTNGDGVTAIWANFIESNKDEFLPQEVMNLMEVDPRYGTQDDLKALISATHNSRMHFIMDLPLTVSVNSQLAKSIAGLLLVVKRARMSVF</sequence>
<dbReference type="InterPro" id="IPR017853">
    <property type="entry name" value="GH"/>
</dbReference>
<accession>A0A915E6L6</accession>
<keyword evidence="1" id="KW-0472">Membrane</keyword>
<dbReference type="InterPro" id="IPR042280">
    <property type="entry name" value="SLC3A2"/>
</dbReference>
<dbReference type="GO" id="GO:1903801">
    <property type="term" value="P:L-leucine import across plasma membrane"/>
    <property type="evidence" value="ECO:0007669"/>
    <property type="project" value="TreeGrafter"/>
</dbReference>
<dbReference type="Pfam" id="PF16028">
    <property type="entry name" value="SLC3A2_N"/>
    <property type="match status" value="1"/>
</dbReference>
<dbReference type="PANTHER" id="PTHR46673:SF1">
    <property type="entry name" value="4F2 CELL-SURFACE ANTIGEN HEAVY CHAIN"/>
    <property type="match status" value="1"/>
</dbReference>
<evidence type="ECO:0000313" key="4">
    <source>
        <dbReference type="Proteomes" id="UP000887574"/>
    </source>
</evidence>
<dbReference type="Pfam" id="PF00128">
    <property type="entry name" value="Alpha-amylase"/>
    <property type="match status" value="1"/>
</dbReference>
<evidence type="ECO:0000259" key="3">
    <source>
        <dbReference type="Pfam" id="PF16028"/>
    </source>
</evidence>
<dbReference type="GO" id="GO:0005975">
    <property type="term" value="P:carbohydrate metabolic process"/>
    <property type="evidence" value="ECO:0007669"/>
    <property type="project" value="InterPro"/>
</dbReference>
<dbReference type="SUPFAM" id="SSF51445">
    <property type="entry name" value="(Trans)glycosidases"/>
    <property type="match status" value="1"/>
</dbReference>
<dbReference type="GO" id="GO:0015180">
    <property type="term" value="F:L-alanine transmembrane transporter activity"/>
    <property type="evidence" value="ECO:0007669"/>
    <property type="project" value="TreeGrafter"/>
</dbReference>
<dbReference type="InterPro" id="IPR006047">
    <property type="entry name" value="GH13_cat_dom"/>
</dbReference>
<dbReference type="WBParaSite" id="jg3111">
    <property type="protein sequence ID" value="jg3111"/>
    <property type="gene ID" value="jg3111"/>
</dbReference>
<organism evidence="4 5">
    <name type="scientific">Ditylenchus dipsaci</name>
    <dbReference type="NCBI Taxonomy" id="166011"/>
    <lineage>
        <taxon>Eukaryota</taxon>
        <taxon>Metazoa</taxon>
        <taxon>Ecdysozoa</taxon>
        <taxon>Nematoda</taxon>
        <taxon>Chromadorea</taxon>
        <taxon>Rhabditida</taxon>
        <taxon>Tylenchina</taxon>
        <taxon>Tylenchomorpha</taxon>
        <taxon>Sphaerularioidea</taxon>
        <taxon>Anguinidae</taxon>
        <taxon>Anguininae</taxon>
        <taxon>Ditylenchus</taxon>
    </lineage>
</organism>
<feature type="domain" description="Solute carrier family 3 member 2 N-terminal" evidence="3">
    <location>
        <begin position="39"/>
        <end position="104"/>
    </location>
</feature>
<dbReference type="Proteomes" id="UP000887574">
    <property type="component" value="Unplaced"/>
</dbReference>
<feature type="domain" description="Glycosyl hydrolase family 13 catalytic" evidence="2">
    <location>
        <begin position="122"/>
        <end position="177"/>
    </location>
</feature>
<dbReference type="Gene3D" id="3.20.20.80">
    <property type="entry name" value="Glycosidases"/>
    <property type="match status" value="1"/>
</dbReference>
<dbReference type="PANTHER" id="PTHR46673">
    <property type="entry name" value="4F2 CELL-SURFACE ANTIGEN HEAVY CHAIN"/>
    <property type="match status" value="1"/>
</dbReference>
<keyword evidence="4" id="KW-1185">Reference proteome</keyword>
<dbReference type="GO" id="GO:0016323">
    <property type="term" value="C:basolateral plasma membrane"/>
    <property type="evidence" value="ECO:0007669"/>
    <property type="project" value="TreeGrafter"/>
</dbReference>
<dbReference type="InterPro" id="IPR031984">
    <property type="entry name" value="SLC3A2_N"/>
</dbReference>
<reference evidence="5" key="1">
    <citation type="submission" date="2022-11" db="UniProtKB">
        <authorList>
            <consortium name="WormBaseParasite"/>
        </authorList>
    </citation>
    <scope>IDENTIFICATION</scope>
</reference>
<dbReference type="GO" id="GO:0016324">
    <property type="term" value="C:apical plasma membrane"/>
    <property type="evidence" value="ECO:0007669"/>
    <property type="project" value="TreeGrafter"/>
</dbReference>
<evidence type="ECO:0000256" key="1">
    <source>
        <dbReference type="SAM" id="Phobius"/>
    </source>
</evidence>
<dbReference type="GO" id="GO:0015173">
    <property type="term" value="F:aromatic amino acid transmembrane transporter activity"/>
    <property type="evidence" value="ECO:0007669"/>
    <property type="project" value="TreeGrafter"/>
</dbReference>
<evidence type="ECO:0000313" key="5">
    <source>
        <dbReference type="WBParaSite" id="jg3111"/>
    </source>
</evidence>
<dbReference type="GO" id="GO:0015190">
    <property type="term" value="F:L-leucine transmembrane transporter activity"/>
    <property type="evidence" value="ECO:0007669"/>
    <property type="project" value="TreeGrafter"/>
</dbReference>
<keyword evidence="1" id="KW-0812">Transmembrane</keyword>
<name>A0A915E6L6_9BILA</name>
<dbReference type="GO" id="GO:1904273">
    <property type="term" value="P:L-alanine import across plasma membrane"/>
    <property type="evidence" value="ECO:0007669"/>
    <property type="project" value="TreeGrafter"/>
</dbReference>
<dbReference type="GO" id="GO:0015823">
    <property type="term" value="P:phenylalanine transport"/>
    <property type="evidence" value="ECO:0007669"/>
    <property type="project" value="TreeGrafter"/>
</dbReference>
<evidence type="ECO:0000259" key="2">
    <source>
        <dbReference type="Pfam" id="PF00128"/>
    </source>
</evidence>